<dbReference type="EMBL" id="RQGT01000121">
    <property type="protein sequence ID" value="TGM10132.1"/>
    <property type="molecule type" value="Genomic_DNA"/>
</dbReference>
<dbReference type="Proteomes" id="UP000297422">
    <property type="component" value="Unassembled WGS sequence"/>
</dbReference>
<sequence>MIENYICTYFKPSFWASGEPNWQLLKEGKISLNELVGEEIFSESSSGIYIYRDGLIALKISKLYELYEKHIKKRGKNSFIESEYFTAFCIDYSNSICLLLESEYIKYYNHTIFRLSKIRELFVQSYDDSKRQFRETVSLGHDDLGYFRSELYKRKMAPDFETSVELRNGNMLPFEKWVDEIQYGQFQSNTRIVIKNEILESFRQCTLLLTNNLKWIAILSMLSSALDSFRYKLYSETIINAWSIIEYFINQDWDNLIYDYKSKGKMNGARQEIMEGRDYSASIKSNILEMNGFLSFDDYQKMNRIRRARNSIAHDFSYSTYNNKLGDSDTLFAICSIAFELIQKYIEKAVSLQLKLNTSVASIVLMPNRVEE</sequence>
<organism evidence="1 2">
    <name type="scientific">Leptospira stimsonii</name>
    <dbReference type="NCBI Taxonomy" id="2202203"/>
    <lineage>
        <taxon>Bacteria</taxon>
        <taxon>Pseudomonadati</taxon>
        <taxon>Spirochaetota</taxon>
        <taxon>Spirochaetia</taxon>
        <taxon>Leptospirales</taxon>
        <taxon>Leptospiraceae</taxon>
        <taxon>Leptospira</taxon>
    </lineage>
</organism>
<comment type="caution">
    <text evidence="1">The sequence shown here is derived from an EMBL/GenBank/DDBJ whole genome shotgun (WGS) entry which is preliminary data.</text>
</comment>
<protein>
    <recommendedName>
        <fullName evidence="3">Apea-like HEPN domain-containing protein</fullName>
    </recommendedName>
</protein>
<evidence type="ECO:0008006" key="3">
    <source>
        <dbReference type="Google" id="ProtNLM"/>
    </source>
</evidence>
<dbReference type="RefSeq" id="WP_135686333.1">
    <property type="nucleotide sequence ID" value="NZ_RQEQ01000068.1"/>
</dbReference>
<reference evidence="2" key="1">
    <citation type="journal article" date="2019" name="PLoS Negl. Trop. Dis.">
        <title>Revisiting the worldwide diversity of Leptospira species in the environment.</title>
        <authorList>
            <person name="Vincent A.T."/>
            <person name="Schiettekatte O."/>
            <person name="Bourhy P."/>
            <person name="Veyrier F.J."/>
            <person name="Picardeau M."/>
        </authorList>
    </citation>
    <scope>NUCLEOTIDE SEQUENCE [LARGE SCALE GENOMIC DNA]</scope>
    <source>
        <strain evidence="2">201702407</strain>
    </source>
</reference>
<gene>
    <name evidence="1" type="ORF">EHQ90_19565</name>
</gene>
<keyword evidence="2" id="KW-1185">Reference proteome</keyword>
<evidence type="ECO:0000313" key="2">
    <source>
        <dbReference type="Proteomes" id="UP000297422"/>
    </source>
</evidence>
<name>A0ABY2MWA2_9LEPT</name>
<proteinExistence type="predicted"/>
<evidence type="ECO:0000313" key="1">
    <source>
        <dbReference type="EMBL" id="TGM10132.1"/>
    </source>
</evidence>
<accession>A0ABY2MWA2</accession>